<evidence type="ECO:0000256" key="1">
    <source>
        <dbReference type="ARBA" id="ARBA00012513"/>
    </source>
</evidence>
<keyword evidence="4" id="KW-0547">Nucleotide-binding</keyword>
<dbReference type="InterPro" id="IPR011009">
    <property type="entry name" value="Kinase-like_dom_sf"/>
</dbReference>
<dbReference type="GO" id="GO:0005634">
    <property type="term" value="C:nucleus"/>
    <property type="evidence" value="ECO:0007669"/>
    <property type="project" value="TreeGrafter"/>
</dbReference>
<dbReference type="GO" id="GO:0000245">
    <property type="term" value="P:spliceosomal complex assembly"/>
    <property type="evidence" value="ECO:0007669"/>
    <property type="project" value="TreeGrafter"/>
</dbReference>
<dbReference type="GO" id="GO:0050684">
    <property type="term" value="P:regulation of mRNA processing"/>
    <property type="evidence" value="ECO:0007669"/>
    <property type="project" value="TreeGrafter"/>
</dbReference>
<keyword evidence="3" id="KW-0808">Transferase</keyword>
<dbReference type="RefSeq" id="XP_022581044.1">
    <property type="nucleotide sequence ID" value="XM_022723067.1"/>
</dbReference>
<evidence type="ECO:0000256" key="6">
    <source>
        <dbReference type="ARBA" id="ARBA00022840"/>
    </source>
</evidence>
<dbReference type="Proteomes" id="UP000184188">
    <property type="component" value="Unassembled WGS sequence"/>
</dbReference>
<name>A0A1L9SHL7_9EURO</name>
<feature type="domain" description="Protein kinase" evidence="9">
    <location>
        <begin position="1"/>
        <end position="352"/>
    </location>
</feature>
<dbReference type="VEuPathDB" id="FungiDB:ASPZODRAFT_132604"/>
<organism evidence="10 11">
    <name type="scientific">Penicilliopsis zonata CBS 506.65</name>
    <dbReference type="NCBI Taxonomy" id="1073090"/>
    <lineage>
        <taxon>Eukaryota</taxon>
        <taxon>Fungi</taxon>
        <taxon>Dikarya</taxon>
        <taxon>Ascomycota</taxon>
        <taxon>Pezizomycotina</taxon>
        <taxon>Eurotiomycetes</taxon>
        <taxon>Eurotiomycetidae</taxon>
        <taxon>Eurotiales</taxon>
        <taxon>Aspergillaceae</taxon>
        <taxon>Penicilliopsis</taxon>
    </lineage>
</organism>
<dbReference type="GO" id="GO:0005737">
    <property type="term" value="C:cytoplasm"/>
    <property type="evidence" value="ECO:0007669"/>
    <property type="project" value="TreeGrafter"/>
</dbReference>
<dbReference type="PANTHER" id="PTHR47634">
    <property type="entry name" value="PROTEIN KINASE DOMAIN-CONTAINING PROTEIN-RELATED"/>
    <property type="match status" value="1"/>
</dbReference>
<accession>A0A1L9SHL7</accession>
<sequence>MDNIFTVWLARDSKVEHFVALKILRADCYGGPREIFKKEMLLKISKVSENHDHQGCDYISHLLDHFKHQGPNGEHVCFAFDVLRSHLDSQAAKYEDGRIPVAMVKTITRQLLLRLDFLHRECGIIHTDIKPANILFELENPMQDISCYLSETSPRVDNQSGHAKPLREVIRTPLVSHMKHPHIRIIDFGVASWESNHLSDVIQSPALRAPEVTIGAPWDSAVDIWSLGCLVVEFVQGIVLFSSEASEKGSWTADDDRLARMIEILGPFPTEFLKRGKHTAGFFDKHGNLRRIPNLKATSLERLLNGTEKPFLKPDDMPEAEMPVFLDFLRGMLSIDPKNRKSAAELLQHNWLKTEHCP</sequence>
<dbReference type="Pfam" id="PF00069">
    <property type="entry name" value="Pkinase"/>
    <property type="match status" value="1"/>
</dbReference>
<evidence type="ECO:0000256" key="3">
    <source>
        <dbReference type="ARBA" id="ARBA00022679"/>
    </source>
</evidence>
<evidence type="ECO:0000313" key="11">
    <source>
        <dbReference type="Proteomes" id="UP000184188"/>
    </source>
</evidence>
<dbReference type="PROSITE" id="PS50011">
    <property type="entry name" value="PROTEIN_KINASE_DOM"/>
    <property type="match status" value="1"/>
</dbReference>
<evidence type="ECO:0000256" key="5">
    <source>
        <dbReference type="ARBA" id="ARBA00022777"/>
    </source>
</evidence>
<dbReference type="SMART" id="SM00220">
    <property type="entry name" value="S_TKc"/>
    <property type="match status" value="1"/>
</dbReference>
<evidence type="ECO:0000313" key="10">
    <source>
        <dbReference type="EMBL" id="OJJ46534.1"/>
    </source>
</evidence>
<dbReference type="EC" id="2.7.11.1" evidence="1"/>
<reference evidence="11" key="1">
    <citation type="journal article" date="2017" name="Genome Biol.">
        <title>Comparative genomics reveals high biological diversity and specific adaptations in the industrially and medically important fungal genus Aspergillus.</title>
        <authorList>
            <person name="de Vries R.P."/>
            <person name="Riley R."/>
            <person name="Wiebenga A."/>
            <person name="Aguilar-Osorio G."/>
            <person name="Amillis S."/>
            <person name="Uchima C.A."/>
            <person name="Anderluh G."/>
            <person name="Asadollahi M."/>
            <person name="Askin M."/>
            <person name="Barry K."/>
            <person name="Battaglia E."/>
            <person name="Bayram O."/>
            <person name="Benocci T."/>
            <person name="Braus-Stromeyer S.A."/>
            <person name="Caldana C."/>
            <person name="Canovas D."/>
            <person name="Cerqueira G.C."/>
            <person name="Chen F."/>
            <person name="Chen W."/>
            <person name="Choi C."/>
            <person name="Clum A."/>
            <person name="Dos Santos R.A."/>
            <person name="Damasio A.R."/>
            <person name="Diallinas G."/>
            <person name="Emri T."/>
            <person name="Fekete E."/>
            <person name="Flipphi M."/>
            <person name="Freyberg S."/>
            <person name="Gallo A."/>
            <person name="Gournas C."/>
            <person name="Habgood R."/>
            <person name="Hainaut M."/>
            <person name="Harispe M.L."/>
            <person name="Henrissat B."/>
            <person name="Hilden K.S."/>
            <person name="Hope R."/>
            <person name="Hossain A."/>
            <person name="Karabika E."/>
            <person name="Karaffa L."/>
            <person name="Karanyi Z."/>
            <person name="Krasevec N."/>
            <person name="Kuo A."/>
            <person name="Kusch H."/>
            <person name="LaButti K."/>
            <person name="Lagendijk E.L."/>
            <person name="Lapidus A."/>
            <person name="Levasseur A."/>
            <person name="Lindquist E."/>
            <person name="Lipzen A."/>
            <person name="Logrieco A.F."/>
            <person name="MacCabe A."/>
            <person name="Maekelae M.R."/>
            <person name="Malavazi I."/>
            <person name="Melin P."/>
            <person name="Meyer V."/>
            <person name="Mielnichuk N."/>
            <person name="Miskei M."/>
            <person name="Molnar A.P."/>
            <person name="Mule G."/>
            <person name="Ngan C.Y."/>
            <person name="Orejas M."/>
            <person name="Orosz E."/>
            <person name="Ouedraogo J.P."/>
            <person name="Overkamp K.M."/>
            <person name="Park H.-S."/>
            <person name="Perrone G."/>
            <person name="Piumi F."/>
            <person name="Punt P.J."/>
            <person name="Ram A.F."/>
            <person name="Ramon A."/>
            <person name="Rauscher S."/>
            <person name="Record E."/>
            <person name="Riano-Pachon D.M."/>
            <person name="Robert V."/>
            <person name="Roehrig J."/>
            <person name="Ruller R."/>
            <person name="Salamov A."/>
            <person name="Salih N.S."/>
            <person name="Samson R.A."/>
            <person name="Sandor E."/>
            <person name="Sanguinetti M."/>
            <person name="Schuetze T."/>
            <person name="Sepcic K."/>
            <person name="Shelest E."/>
            <person name="Sherlock G."/>
            <person name="Sophianopoulou V."/>
            <person name="Squina F.M."/>
            <person name="Sun H."/>
            <person name="Susca A."/>
            <person name="Todd R.B."/>
            <person name="Tsang A."/>
            <person name="Unkles S.E."/>
            <person name="van de Wiele N."/>
            <person name="van Rossen-Uffink D."/>
            <person name="Oliveira J.V."/>
            <person name="Vesth T.C."/>
            <person name="Visser J."/>
            <person name="Yu J.-H."/>
            <person name="Zhou M."/>
            <person name="Andersen M.R."/>
            <person name="Archer D.B."/>
            <person name="Baker S.E."/>
            <person name="Benoit I."/>
            <person name="Brakhage A.A."/>
            <person name="Braus G.H."/>
            <person name="Fischer R."/>
            <person name="Frisvad J.C."/>
            <person name="Goldman G.H."/>
            <person name="Houbraken J."/>
            <person name="Oakley B."/>
            <person name="Pocsi I."/>
            <person name="Scazzocchio C."/>
            <person name="Seiboth B."/>
            <person name="vanKuyk P.A."/>
            <person name="Wortman J."/>
            <person name="Dyer P.S."/>
            <person name="Grigoriev I.V."/>
        </authorList>
    </citation>
    <scope>NUCLEOTIDE SEQUENCE [LARGE SCALE GENOMIC DNA]</scope>
    <source>
        <strain evidence="11">CBS 506.65</strain>
    </source>
</reference>
<evidence type="ECO:0000256" key="8">
    <source>
        <dbReference type="ARBA" id="ARBA00048679"/>
    </source>
</evidence>
<proteinExistence type="predicted"/>
<evidence type="ECO:0000256" key="4">
    <source>
        <dbReference type="ARBA" id="ARBA00022741"/>
    </source>
</evidence>
<dbReference type="GO" id="GO:0005524">
    <property type="term" value="F:ATP binding"/>
    <property type="evidence" value="ECO:0007669"/>
    <property type="project" value="UniProtKB-KW"/>
</dbReference>
<evidence type="ECO:0000256" key="2">
    <source>
        <dbReference type="ARBA" id="ARBA00022527"/>
    </source>
</evidence>
<dbReference type="OrthoDB" id="5979581at2759"/>
<comment type="catalytic activity">
    <reaction evidence="8">
        <text>L-seryl-[protein] + ATP = O-phospho-L-seryl-[protein] + ADP + H(+)</text>
        <dbReference type="Rhea" id="RHEA:17989"/>
        <dbReference type="Rhea" id="RHEA-COMP:9863"/>
        <dbReference type="Rhea" id="RHEA-COMP:11604"/>
        <dbReference type="ChEBI" id="CHEBI:15378"/>
        <dbReference type="ChEBI" id="CHEBI:29999"/>
        <dbReference type="ChEBI" id="CHEBI:30616"/>
        <dbReference type="ChEBI" id="CHEBI:83421"/>
        <dbReference type="ChEBI" id="CHEBI:456216"/>
        <dbReference type="EC" id="2.7.11.1"/>
    </reaction>
</comment>
<dbReference type="InterPro" id="IPR000719">
    <property type="entry name" value="Prot_kinase_dom"/>
</dbReference>
<dbReference type="GeneID" id="34609532"/>
<dbReference type="Gene3D" id="1.10.510.10">
    <property type="entry name" value="Transferase(Phosphotransferase) domain 1"/>
    <property type="match status" value="1"/>
</dbReference>
<dbReference type="SUPFAM" id="SSF56112">
    <property type="entry name" value="Protein kinase-like (PK-like)"/>
    <property type="match status" value="1"/>
</dbReference>
<dbReference type="STRING" id="1073090.A0A1L9SHL7"/>
<dbReference type="PROSITE" id="PS00108">
    <property type="entry name" value="PROTEIN_KINASE_ST"/>
    <property type="match status" value="1"/>
</dbReference>
<comment type="catalytic activity">
    <reaction evidence="7">
        <text>L-threonyl-[protein] + ATP = O-phospho-L-threonyl-[protein] + ADP + H(+)</text>
        <dbReference type="Rhea" id="RHEA:46608"/>
        <dbReference type="Rhea" id="RHEA-COMP:11060"/>
        <dbReference type="Rhea" id="RHEA-COMP:11605"/>
        <dbReference type="ChEBI" id="CHEBI:15378"/>
        <dbReference type="ChEBI" id="CHEBI:30013"/>
        <dbReference type="ChEBI" id="CHEBI:30616"/>
        <dbReference type="ChEBI" id="CHEBI:61977"/>
        <dbReference type="ChEBI" id="CHEBI:456216"/>
        <dbReference type="EC" id="2.7.11.1"/>
    </reaction>
</comment>
<dbReference type="GO" id="GO:0004674">
    <property type="term" value="F:protein serine/threonine kinase activity"/>
    <property type="evidence" value="ECO:0007669"/>
    <property type="project" value="UniProtKB-KW"/>
</dbReference>
<dbReference type="FunFam" id="1.10.510.10:FF:000275">
    <property type="entry name" value="SRSF protein kinase 2 isoform X3"/>
    <property type="match status" value="1"/>
</dbReference>
<gene>
    <name evidence="10" type="ORF">ASPZODRAFT_132604</name>
</gene>
<dbReference type="Gene3D" id="3.30.200.20">
    <property type="entry name" value="Phosphorylase Kinase, domain 1"/>
    <property type="match status" value="1"/>
</dbReference>
<dbReference type="InterPro" id="IPR008271">
    <property type="entry name" value="Ser/Thr_kinase_AS"/>
</dbReference>
<keyword evidence="2" id="KW-0723">Serine/threonine-protein kinase</keyword>
<dbReference type="InterPro" id="IPR051334">
    <property type="entry name" value="SRPK"/>
</dbReference>
<dbReference type="AlphaFoldDB" id="A0A1L9SHL7"/>
<dbReference type="PANTHER" id="PTHR47634:SF9">
    <property type="entry name" value="PROTEIN KINASE DOMAIN-CONTAINING PROTEIN-RELATED"/>
    <property type="match status" value="1"/>
</dbReference>
<evidence type="ECO:0000256" key="7">
    <source>
        <dbReference type="ARBA" id="ARBA00047899"/>
    </source>
</evidence>
<keyword evidence="11" id="KW-1185">Reference proteome</keyword>
<keyword evidence="5" id="KW-0418">Kinase</keyword>
<keyword evidence="6" id="KW-0067">ATP-binding</keyword>
<protein>
    <recommendedName>
        <fullName evidence="1">non-specific serine/threonine protein kinase</fullName>
        <ecNumber evidence="1">2.7.11.1</ecNumber>
    </recommendedName>
</protein>
<evidence type="ECO:0000259" key="9">
    <source>
        <dbReference type="PROSITE" id="PS50011"/>
    </source>
</evidence>
<dbReference type="EMBL" id="KV878342">
    <property type="protein sequence ID" value="OJJ46534.1"/>
    <property type="molecule type" value="Genomic_DNA"/>
</dbReference>